<evidence type="ECO:0000313" key="2">
    <source>
        <dbReference type="Proteomes" id="UP001307889"/>
    </source>
</evidence>
<keyword evidence="2" id="KW-1185">Reference proteome</keyword>
<dbReference type="Pfam" id="PF06585">
    <property type="entry name" value="JHBP"/>
    <property type="match status" value="1"/>
</dbReference>
<dbReference type="Proteomes" id="UP001307889">
    <property type="component" value="Chromosome 8"/>
</dbReference>
<evidence type="ECO:0000313" key="1">
    <source>
        <dbReference type="EMBL" id="BES97642.1"/>
    </source>
</evidence>
<dbReference type="InterPro" id="IPR038606">
    <property type="entry name" value="To_sf"/>
</dbReference>
<name>A0ABN7B4F8_9HEMI</name>
<dbReference type="PANTHER" id="PTHR11008:SF14">
    <property type="entry name" value="CIRCADIAN CLOCK-CONTROLLED PROTEIN-LIKE PROTEIN"/>
    <property type="match status" value="1"/>
</dbReference>
<dbReference type="SMART" id="SM00700">
    <property type="entry name" value="JHBP"/>
    <property type="match status" value="1"/>
</dbReference>
<sequence length="269" mass="29600">MESLSILCRGPVLLQFNVSQRINMPGWFVLVLTLVMSANEIVSAKEIPDYLHVCHRSDPQLSVCITRSVESLRDRLIAGLPELGVPSIEPLVMEEPISTQGAGLVVTTKDLVAYGGGNFSIKNLLVDMNNLKFKFQLGFPHLAIEGKYSVDGKIIMIPIKGDGDVKCDVSRVDGFVELTGNVEQIDGMSQMRFTDMKIDVTVQDGKIHLSNLFGGDKLIGEVVNAAINLNFQYFVKELKPIIQDTLSTFILKSANKICDGLNYDELAPL</sequence>
<dbReference type="InterPro" id="IPR010562">
    <property type="entry name" value="Haemolymph_juvenile_hormone-bd"/>
</dbReference>
<dbReference type="PANTHER" id="PTHR11008">
    <property type="entry name" value="PROTEIN TAKEOUT-LIKE PROTEIN"/>
    <property type="match status" value="1"/>
</dbReference>
<dbReference type="EMBL" id="AP028916">
    <property type="protein sequence ID" value="BES97642.1"/>
    <property type="molecule type" value="Genomic_DNA"/>
</dbReference>
<dbReference type="Gene3D" id="3.15.10.30">
    <property type="entry name" value="Haemolymph juvenile hormone binding protein"/>
    <property type="match status" value="1"/>
</dbReference>
<gene>
    <name evidence="1" type="ORF">NTJ_10456</name>
</gene>
<protein>
    <submittedName>
        <fullName evidence="1">JHBP</fullName>
    </submittedName>
</protein>
<reference evidence="1 2" key="1">
    <citation type="submission" date="2023-09" db="EMBL/GenBank/DDBJ databases">
        <title>Nesidiocoris tenuis whole genome shotgun sequence.</title>
        <authorList>
            <person name="Shibata T."/>
            <person name="Shimoda M."/>
            <person name="Kobayashi T."/>
            <person name="Uehara T."/>
        </authorList>
    </citation>
    <scope>NUCLEOTIDE SEQUENCE [LARGE SCALE GENOMIC DNA]</scope>
    <source>
        <strain evidence="1 2">Japan</strain>
    </source>
</reference>
<proteinExistence type="predicted"/>
<accession>A0ABN7B4F8</accession>
<organism evidence="1 2">
    <name type="scientific">Nesidiocoris tenuis</name>
    <dbReference type="NCBI Taxonomy" id="355587"/>
    <lineage>
        <taxon>Eukaryota</taxon>
        <taxon>Metazoa</taxon>
        <taxon>Ecdysozoa</taxon>
        <taxon>Arthropoda</taxon>
        <taxon>Hexapoda</taxon>
        <taxon>Insecta</taxon>
        <taxon>Pterygota</taxon>
        <taxon>Neoptera</taxon>
        <taxon>Paraneoptera</taxon>
        <taxon>Hemiptera</taxon>
        <taxon>Heteroptera</taxon>
        <taxon>Panheteroptera</taxon>
        <taxon>Cimicomorpha</taxon>
        <taxon>Miridae</taxon>
        <taxon>Dicyphina</taxon>
        <taxon>Nesidiocoris</taxon>
    </lineage>
</organism>